<gene>
    <name evidence="9" type="primary">tolC</name>
    <name evidence="9" type="ordered locus">CFU_0836</name>
</gene>
<dbReference type="GO" id="GO:0009279">
    <property type="term" value="C:cell outer membrane"/>
    <property type="evidence" value="ECO:0007669"/>
    <property type="project" value="UniProtKB-SubCell"/>
</dbReference>
<reference evidence="10" key="6">
    <citation type="submission" date="2011-05" db="EMBL/GenBank/DDBJ databases">
        <title>Complete sequence of Collimonas fungivorans Ter331.</title>
        <authorList>
            <person name="Leveau J.H."/>
        </authorList>
    </citation>
    <scope>NUCLEOTIDE SEQUENCE [LARGE SCALE GENOMIC DNA]</scope>
    <source>
        <strain evidence="10">Ter331</strain>
    </source>
</reference>
<dbReference type="InterPro" id="IPR051906">
    <property type="entry name" value="TolC-like"/>
</dbReference>
<dbReference type="Pfam" id="PF02321">
    <property type="entry name" value="OEP"/>
    <property type="match status" value="2"/>
</dbReference>
<feature type="signal peptide" evidence="8">
    <location>
        <begin position="1"/>
        <end position="23"/>
    </location>
</feature>
<dbReference type="SUPFAM" id="SSF56954">
    <property type="entry name" value="Outer membrane efflux proteins (OEP)"/>
    <property type="match status" value="1"/>
</dbReference>
<keyword evidence="3" id="KW-0813">Transport</keyword>
<dbReference type="InterPro" id="IPR003423">
    <property type="entry name" value="OMP_efflux"/>
</dbReference>
<dbReference type="PANTHER" id="PTHR30026">
    <property type="entry name" value="OUTER MEMBRANE PROTEIN TOLC"/>
    <property type="match status" value="1"/>
</dbReference>
<keyword evidence="10" id="KW-1185">Reference proteome</keyword>
<accession>G0AI87</accession>
<proteinExistence type="inferred from homology"/>
<keyword evidence="4" id="KW-1134">Transmembrane beta strand</keyword>
<dbReference type="eggNOG" id="COG1538">
    <property type="taxonomic scope" value="Bacteria"/>
</dbReference>
<evidence type="ECO:0000256" key="5">
    <source>
        <dbReference type="ARBA" id="ARBA00022692"/>
    </source>
</evidence>
<reference evidence="9 10" key="1">
    <citation type="journal article" date="2004" name="Environ. Microbiol.">
        <title>Phylogeny-function analysis of (meta)genomic libraries: screening for expression of ribosomal RNA genes by large-insert library fluorescent in situ hybridization (LIL-FISH).</title>
        <authorList>
            <person name="Leveau J.H."/>
            <person name="Gerards S."/>
            <person name="de Boer W."/>
            <person name="van Veen J.A."/>
        </authorList>
    </citation>
    <scope>NUCLEOTIDE SEQUENCE [LARGE SCALE GENOMIC DNA]</scope>
    <source>
        <strain evidence="9 10">Ter331</strain>
    </source>
</reference>
<dbReference type="KEGG" id="cfu:CFU_0836"/>
<dbReference type="Proteomes" id="UP000008392">
    <property type="component" value="Chromosome"/>
</dbReference>
<dbReference type="GO" id="GO:0015288">
    <property type="term" value="F:porin activity"/>
    <property type="evidence" value="ECO:0007669"/>
    <property type="project" value="TreeGrafter"/>
</dbReference>
<dbReference type="Gene3D" id="1.20.1600.10">
    <property type="entry name" value="Outer membrane efflux proteins (OEP)"/>
    <property type="match status" value="1"/>
</dbReference>
<evidence type="ECO:0000256" key="6">
    <source>
        <dbReference type="ARBA" id="ARBA00023136"/>
    </source>
</evidence>
<comment type="subcellular location">
    <subcellularLocation>
        <location evidence="1">Cell outer membrane</location>
    </subcellularLocation>
</comment>
<reference evidence="9 10" key="3">
    <citation type="journal article" date="2008" name="FEMS Microbiol. Ecol.">
        <title>Identification and characterization of genes underlying chitinolysis in Collimonas fungivorans Ter331.</title>
        <authorList>
            <person name="Fritsche K."/>
            <person name="de Boer W."/>
            <person name="Gerards S."/>
            <person name="van den Berg M."/>
            <person name="van Veen J.A."/>
            <person name="Leveau J.H."/>
        </authorList>
    </citation>
    <scope>NUCLEOTIDE SEQUENCE [LARGE SCALE GENOMIC DNA]</scope>
    <source>
        <strain evidence="9 10">Ter331</strain>
    </source>
</reference>
<name>G0AI87_COLFT</name>
<evidence type="ECO:0000256" key="2">
    <source>
        <dbReference type="ARBA" id="ARBA00007613"/>
    </source>
</evidence>
<evidence type="ECO:0000256" key="7">
    <source>
        <dbReference type="ARBA" id="ARBA00023237"/>
    </source>
</evidence>
<dbReference type="PANTHER" id="PTHR30026:SF20">
    <property type="entry name" value="OUTER MEMBRANE PROTEIN TOLC"/>
    <property type="match status" value="1"/>
</dbReference>
<dbReference type="EMBL" id="CP002745">
    <property type="protein sequence ID" value="AEK60670.1"/>
    <property type="molecule type" value="Genomic_DNA"/>
</dbReference>
<dbReference type="AlphaFoldDB" id="G0AI87"/>
<evidence type="ECO:0000256" key="8">
    <source>
        <dbReference type="SAM" id="SignalP"/>
    </source>
</evidence>
<dbReference type="RefSeq" id="WP_014004825.1">
    <property type="nucleotide sequence ID" value="NC_015856.1"/>
</dbReference>
<dbReference type="STRING" id="1005048.CFU_0836"/>
<evidence type="ECO:0000313" key="10">
    <source>
        <dbReference type="Proteomes" id="UP000008392"/>
    </source>
</evidence>
<evidence type="ECO:0000256" key="4">
    <source>
        <dbReference type="ARBA" id="ARBA00022452"/>
    </source>
</evidence>
<keyword evidence="5" id="KW-0812">Transmembrane</keyword>
<sequence>MRNTLMASLIASVLLTMAVNAHAVDLVQTYQQALANDPVYTSARYALSASNEASVQGRAALLPVVGFGGNYSRAGESWKTITNNYSLQLTQPLFRPAYWQQYQESKLSVAAGEVKFAQAEQDLMLRVSQAYFDTLTAQDVLATLQAQKSAIAEQLASAKRNFEVGTATITDSNEAQASYDLVIAQEIAAGNNLEVARNVLQQIIGKPPAPLATLRAGVQLSAPQPAAIENWVSSAEQQNFGVVGQEIALNSAKYEIKRNRAGHLPTVDLVASRAHSDVSGSPIPFYNISQTGNSIGVQWTIPLYAGGAVNSGVRQAVALEDKARSDLESARRNAALNARQAYLGVNSGLAQIKAYEAAEISSQSSLDSNRLGYQVGVRINIDVLNAQQQLYSTRRDLAKARYDTLMNSLKLKSAVGALKEEDLQQINALLTPAAY</sequence>
<evidence type="ECO:0000256" key="1">
    <source>
        <dbReference type="ARBA" id="ARBA00004442"/>
    </source>
</evidence>
<evidence type="ECO:0000313" key="9">
    <source>
        <dbReference type="EMBL" id="AEK60670.1"/>
    </source>
</evidence>
<evidence type="ECO:0000256" key="3">
    <source>
        <dbReference type="ARBA" id="ARBA00022448"/>
    </source>
</evidence>
<organism evidence="9 10">
    <name type="scientific">Collimonas fungivorans (strain Ter331)</name>
    <dbReference type="NCBI Taxonomy" id="1005048"/>
    <lineage>
        <taxon>Bacteria</taxon>
        <taxon>Pseudomonadati</taxon>
        <taxon>Pseudomonadota</taxon>
        <taxon>Betaproteobacteria</taxon>
        <taxon>Burkholderiales</taxon>
        <taxon>Oxalobacteraceae</taxon>
        <taxon>Collimonas</taxon>
    </lineage>
</organism>
<reference evidence="9 10" key="5">
    <citation type="journal article" date="2011" name="ISME J.">
        <title>Dual transcriptional profiling of a bacterial/fungal confrontation: Collimonas fungivorans versus Aspergillus niger.</title>
        <authorList>
            <person name="Mela F."/>
            <person name="Fritsche K."/>
            <person name="de Boer W."/>
            <person name="van Veen J.A."/>
            <person name="de Graaff L.H."/>
            <person name="van den Berg M."/>
            <person name="Leveau J.H."/>
        </authorList>
    </citation>
    <scope>NUCLEOTIDE SEQUENCE [LARGE SCALE GENOMIC DNA]</scope>
    <source>
        <strain evidence="9 10">Ter331</strain>
    </source>
</reference>
<protein>
    <submittedName>
        <fullName evidence="9">Type I secretion outer membrane protein</fullName>
    </submittedName>
</protein>
<comment type="similarity">
    <text evidence="2">Belongs to the outer membrane factor (OMF) (TC 1.B.17) family.</text>
</comment>
<dbReference type="HOGENOM" id="CLU_012817_0_2_4"/>
<keyword evidence="7" id="KW-0998">Cell outer membrane</keyword>
<dbReference type="GO" id="GO:0015562">
    <property type="term" value="F:efflux transmembrane transporter activity"/>
    <property type="evidence" value="ECO:0007669"/>
    <property type="project" value="InterPro"/>
</dbReference>
<reference evidence="9 10" key="4">
    <citation type="journal article" date="2010" name="Environ. Microbiol.">
        <title>The bacterial genus Collimonas: mycophagy, weathering and other adaptive solutions to life in oligotrophic soil environments.</title>
        <authorList>
            <person name="Leveau J.H."/>
            <person name="Uroz S."/>
            <person name="de Boer W."/>
        </authorList>
    </citation>
    <scope>NUCLEOTIDE SEQUENCE [LARGE SCALE GENOMIC DNA]</scope>
    <source>
        <strain evidence="9 10">Ter331</strain>
    </source>
</reference>
<keyword evidence="6" id="KW-0472">Membrane</keyword>
<dbReference type="InterPro" id="IPR010130">
    <property type="entry name" value="T1SS_OMP_TolC"/>
</dbReference>
<reference evidence="9 10" key="2">
    <citation type="journal article" date="2006" name="J. Microbiol. Methods">
        <title>Genomic flank-sequencing of plasposon insertion sites for rapid identification of functional genes.</title>
        <authorList>
            <person name="Leveau J.H."/>
            <person name="Gerards S."/>
            <person name="Fritsche K."/>
            <person name="Zondag G."/>
            <person name="van Veen J.A."/>
        </authorList>
    </citation>
    <scope>NUCLEOTIDE SEQUENCE [LARGE SCALE GENOMIC DNA]</scope>
    <source>
        <strain evidence="9 10">Ter331</strain>
    </source>
</reference>
<dbReference type="GO" id="GO:1990281">
    <property type="term" value="C:efflux pump complex"/>
    <property type="evidence" value="ECO:0007669"/>
    <property type="project" value="TreeGrafter"/>
</dbReference>
<dbReference type="NCBIfam" id="TIGR01844">
    <property type="entry name" value="type_I_sec_TolC"/>
    <property type="match status" value="1"/>
</dbReference>
<keyword evidence="8" id="KW-0732">Signal</keyword>
<feature type="chain" id="PRO_5003396941" evidence="8">
    <location>
        <begin position="24"/>
        <end position="435"/>
    </location>
</feature>